<organism evidence="2 3">
    <name type="scientific">Ramlibacter montanisoli</name>
    <dbReference type="NCBI Taxonomy" id="2732512"/>
    <lineage>
        <taxon>Bacteria</taxon>
        <taxon>Pseudomonadati</taxon>
        <taxon>Pseudomonadota</taxon>
        <taxon>Betaproteobacteria</taxon>
        <taxon>Burkholderiales</taxon>
        <taxon>Comamonadaceae</taxon>
        <taxon>Ramlibacter</taxon>
    </lineage>
</organism>
<sequence>MTTTTPSVAATPAPAPDTTMSNASPSAPSISADAVGTSTPPATQAMGAGPDMDDDGPDMGWLGLFGLLGLLGLRRKHVEVDHRVRPVQTPTR</sequence>
<dbReference type="NCBIfam" id="NF041742">
    <property type="entry name" value="WGxxGxxG_fam"/>
    <property type="match status" value="1"/>
</dbReference>
<evidence type="ECO:0008006" key="4">
    <source>
        <dbReference type="Google" id="ProtNLM"/>
    </source>
</evidence>
<dbReference type="EMBL" id="JABFCS010000001">
    <property type="protein sequence ID" value="NNU43980.1"/>
    <property type="molecule type" value="Genomic_DNA"/>
</dbReference>
<gene>
    <name evidence="2" type="ORF">HK415_13685</name>
</gene>
<evidence type="ECO:0000256" key="1">
    <source>
        <dbReference type="SAM" id="MobiDB-lite"/>
    </source>
</evidence>
<keyword evidence="3" id="KW-1185">Reference proteome</keyword>
<evidence type="ECO:0000313" key="3">
    <source>
        <dbReference type="Proteomes" id="UP000552954"/>
    </source>
</evidence>
<evidence type="ECO:0000313" key="2">
    <source>
        <dbReference type="EMBL" id="NNU43980.1"/>
    </source>
</evidence>
<feature type="compositionally biased region" description="Low complexity" evidence="1">
    <location>
        <begin position="1"/>
        <end position="34"/>
    </location>
</feature>
<feature type="region of interest" description="Disordered" evidence="1">
    <location>
        <begin position="1"/>
        <end position="55"/>
    </location>
</feature>
<dbReference type="Proteomes" id="UP000552954">
    <property type="component" value="Unassembled WGS sequence"/>
</dbReference>
<dbReference type="AlphaFoldDB" id="A0A849K919"/>
<reference evidence="2 3" key="1">
    <citation type="submission" date="2020-05" db="EMBL/GenBank/DDBJ databases">
        <authorList>
            <person name="Khan S.A."/>
            <person name="Jeon C.O."/>
            <person name="Chun B.H."/>
        </authorList>
    </citation>
    <scope>NUCLEOTIDE SEQUENCE [LARGE SCALE GENOMIC DNA]</scope>
    <source>
        <strain evidence="2 3">B156</strain>
    </source>
</reference>
<comment type="caution">
    <text evidence="2">The sequence shown here is derived from an EMBL/GenBank/DDBJ whole genome shotgun (WGS) entry which is preliminary data.</text>
</comment>
<protein>
    <recommendedName>
        <fullName evidence="4">MYXO-CTERM sorting domain-containing protein</fullName>
    </recommendedName>
</protein>
<name>A0A849K919_9BURK</name>
<accession>A0A849K919</accession>
<proteinExistence type="predicted"/>
<reference evidence="2 3" key="2">
    <citation type="submission" date="2020-06" db="EMBL/GenBank/DDBJ databases">
        <title>Ramlibacter rhizophilus sp. nov., isolated from rhizosphere soil of national flower Mugunghwa from South Korea.</title>
        <authorList>
            <person name="Zheng-Fei Y."/>
            <person name="Huan T."/>
        </authorList>
    </citation>
    <scope>NUCLEOTIDE SEQUENCE [LARGE SCALE GENOMIC DNA]</scope>
    <source>
        <strain evidence="2 3">B156</strain>
    </source>
</reference>